<keyword evidence="1" id="KW-0472">Membrane</keyword>
<dbReference type="OrthoDB" id="9799456at2"/>
<dbReference type="InterPro" id="IPR009325">
    <property type="entry name" value="DUF983"/>
</dbReference>
<keyword evidence="3" id="KW-1185">Reference proteome</keyword>
<dbReference type="Pfam" id="PF06170">
    <property type="entry name" value="DUF983"/>
    <property type="match status" value="1"/>
</dbReference>
<proteinExistence type="predicted"/>
<evidence type="ECO:0000313" key="3">
    <source>
        <dbReference type="Proteomes" id="UP000290759"/>
    </source>
</evidence>
<keyword evidence="1" id="KW-1133">Transmembrane helix</keyword>
<evidence type="ECO:0000256" key="1">
    <source>
        <dbReference type="SAM" id="Phobius"/>
    </source>
</evidence>
<dbReference type="RefSeq" id="WP_129224873.1">
    <property type="nucleotide sequence ID" value="NZ_QYBB01000005.1"/>
</dbReference>
<sequence length="163" mass="17256">METAATPNGHGTALEDDRRRLWSAMGRGALHRCPACGRGALFRAYLKPAEACAACGEALFHQRADDAPPYVTIFVVGHLIVAAAVGVDLAYAWPLWLHAAVWAPLTVALSLGLLPVAKGALIGLQWALRMHGFGHGPEEAEVRPAVARVGAAAEARPTARHPF</sequence>
<comment type="caution">
    <text evidence="2">The sequence shown here is derived from an EMBL/GenBank/DDBJ whole genome shotgun (WGS) entry which is preliminary data.</text>
</comment>
<reference evidence="2 3" key="2">
    <citation type="submission" date="2019-02" db="EMBL/GenBank/DDBJ databases">
        <title>'Lichenibacterium ramalinii' gen. nov. sp. nov., 'Lichenibacterium minor' gen. nov. sp. nov.</title>
        <authorList>
            <person name="Pankratov T."/>
        </authorList>
    </citation>
    <scope>NUCLEOTIDE SEQUENCE [LARGE SCALE GENOMIC DNA]</scope>
    <source>
        <strain evidence="2 3">RmlP026</strain>
    </source>
</reference>
<dbReference type="AlphaFoldDB" id="A0A4Q2U8K1"/>
<protein>
    <submittedName>
        <fullName evidence="2">DUF983 domain-containing protein</fullName>
    </submittedName>
</protein>
<reference evidence="2 3" key="1">
    <citation type="submission" date="2018-12" db="EMBL/GenBank/DDBJ databases">
        <authorList>
            <person name="Grouzdev D.S."/>
            <person name="Krutkina M.S."/>
        </authorList>
    </citation>
    <scope>NUCLEOTIDE SEQUENCE [LARGE SCALE GENOMIC DNA]</scope>
    <source>
        <strain evidence="2 3">RmlP026</strain>
    </source>
</reference>
<gene>
    <name evidence="2" type="ORF">D3273_06995</name>
</gene>
<name>A0A4Q2U8K1_9HYPH</name>
<keyword evidence="1" id="KW-0812">Transmembrane</keyword>
<dbReference type="EMBL" id="QYBB01000005">
    <property type="protein sequence ID" value="RYC32820.1"/>
    <property type="molecule type" value="Genomic_DNA"/>
</dbReference>
<evidence type="ECO:0000313" key="2">
    <source>
        <dbReference type="EMBL" id="RYC32820.1"/>
    </source>
</evidence>
<accession>A0A4Q2U8K1</accession>
<feature type="transmembrane region" description="Helical" evidence="1">
    <location>
        <begin position="99"/>
        <end position="121"/>
    </location>
</feature>
<feature type="transmembrane region" description="Helical" evidence="1">
    <location>
        <begin position="70"/>
        <end position="93"/>
    </location>
</feature>
<organism evidence="2 3">
    <name type="scientific">Lichenibacterium minor</name>
    <dbReference type="NCBI Taxonomy" id="2316528"/>
    <lineage>
        <taxon>Bacteria</taxon>
        <taxon>Pseudomonadati</taxon>
        <taxon>Pseudomonadota</taxon>
        <taxon>Alphaproteobacteria</taxon>
        <taxon>Hyphomicrobiales</taxon>
        <taxon>Lichenihabitantaceae</taxon>
        <taxon>Lichenibacterium</taxon>
    </lineage>
</organism>
<dbReference type="Proteomes" id="UP000290759">
    <property type="component" value="Unassembled WGS sequence"/>
</dbReference>